<name>A0AAU7AUW8_9ACTN</name>
<evidence type="ECO:0000256" key="1">
    <source>
        <dbReference type="SAM" id="Phobius"/>
    </source>
</evidence>
<sequence length="46" mass="4742">MVIAGVGVGEVLLTRMGLLLLAIGAVLAGLRWLNAEMGGDDFRGSQ</sequence>
<protein>
    <submittedName>
        <fullName evidence="2">Uncharacterized protein</fullName>
    </submittedName>
</protein>
<keyword evidence="1" id="KW-1133">Transmembrane helix</keyword>
<organism evidence="2">
    <name type="scientific">Paraconexibacter sp. AEG42_29</name>
    <dbReference type="NCBI Taxonomy" id="2997339"/>
    <lineage>
        <taxon>Bacteria</taxon>
        <taxon>Bacillati</taxon>
        <taxon>Actinomycetota</taxon>
        <taxon>Thermoleophilia</taxon>
        <taxon>Solirubrobacterales</taxon>
        <taxon>Paraconexibacteraceae</taxon>
        <taxon>Paraconexibacter</taxon>
    </lineage>
</organism>
<reference evidence="2" key="1">
    <citation type="submission" date="2022-12" db="EMBL/GenBank/DDBJ databases">
        <title>Paraconexibacter alkalitolerans sp. nov. and Baekduia alba sp. nov., isolated from soil and emended description of the genera Paraconexibacter (Chun et al., 2020) and Baekduia (An et al., 2020).</title>
        <authorList>
            <person name="Vieira S."/>
            <person name="Huber K.J."/>
            <person name="Geppert A."/>
            <person name="Wolf J."/>
            <person name="Neumann-Schaal M."/>
            <person name="Muesken M."/>
            <person name="Overmann J."/>
        </authorList>
    </citation>
    <scope>NUCLEOTIDE SEQUENCE</scope>
    <source>
        <strain evidence="2">AEG42_29</strain>
    </source>
</reference>
<accession>A0AAU7AUW8</accession>
<evidence type="ECO:0000313" key="2">
    <source>
        <dbReference type="EMBL" id="XAY05439.1"/>
    </source>
</evidence>
<feature type="transmembrane region" description="Helical" evidence="1">
    <location>
        <begin position="12"/>
        <end position="33"/>
    </location>
</feature>
<dbReference type="EMBL" id="CP114014">
    <property type="protein sequence ID" value="XAY05439.1"/>
    <property type="molecule type" value="Genomic_DNA"/>
</dbReference>
<keyword evidence="1" id="KW-0472">Membrane</keyword>
<proteinExistence type="predicted"/>
<dbReference type="AlphaFoldDB" id="A0AAU7AUW8"/>
<gene>
    <name evidence="2" type="ORF">DSM112329_02289</name>
</gene>
<dbReference type="KEGG" id="parq:DSM112329_02289"/>
<keyword evidence="1" id="KW-0812">Transmembrane</keyword>